<proteinExistence type="predicted"/>
<dbReference type="EMBL" id="LS483447">
    <property type="protein sequence ID" value="SQH73944.1"/>
    <property type="molecule type" value="Genomic_DNA"/>
</dbReference>
<evidence type="ECO:0000313" key="3">
    <source>
        <dbReference type="Proteomes" id="UP000249300"/>
    </source>
</evidence>
<sequence length="190" mass="21994">MNISEQHIDLFPLAELKGKEHPQPIRQLCGLYHAAFVREEQRPWGMLLSPSKKPSSFRPMAIYHGDELAGLCSYWELPSGWLFVEHIAIFARHRNRGLGSLLLSKLRSLGELILEIEPPTLSSQARRRLEFYQRNGFKTIDKYYQQPPYREGDAPTPLWLLSTEAIDPEYIKQDLYSLVYGLAPDRQKQA</sequence>
<dbReference type="GO" id="GO:0016747">
    <property type="term" value="F:acyltransferase activity, transferring groups other than amino-acyl groups"/>
    <property type="evidence" value="ECO:0007669"/>
    <property type="project" value="InterPro"/>
</dbReference>
<protein>
    <recommendedName>
        <fullName evidence="1">N-acetyltransferase domain-containing protein</fullName>
    </recommendedName>
</protein>
<keyword evidence="3" id="KW-1185">Reference proteome</keyword>
<dbReference type="InterPro" id="IPR000182">
    <property type="entry name" value="GNAT_dom"/>
</dbReference>
<name>A0A2X4PIZ8_9PORP</name>
<dbReference type="RefSeq" id="WP_023936323.1">
    <property type="nucleotide sequence ID" value="NZ_FUXH01000003.1"/>
</dbReference>
<dbReference type="PROSITE" id="PS51186">
    <property type="entry name" value="GNAT"/>
    <property type="match status" value="1"/>
</dbReference>
<dbReference type="Proteomes" id="UP000249300">
    <property type="component" value="Chromosome 1"/>
</dbReference>
<evidence type="ECO:0000259" key="1">
    <source>
        <dbReference type="PROSITE" id="PS51186"/>
    </source>
</evidence>
<feature type="domain" description="N-acetyltransferase" evidence="1">
    <location>
        <begin position="8"/>
        <end position="156"/>
    </location>
</feature>
<organism evidence="2 3">
    <name type="scientific">Porphyromonas crevioricanis</name>
    <dbReference type="NCBI Taxonomy" id="393921"/>
    <lineage>
        <taxon>Bacteria</taxon>
        <taxon>Pseudomonadati</taxon>
        <taxon>Bacteroidota</taxon>
        <taxon>Bacteroidia</taxon>
        <taxon>Bacteroidales</taxon>
        <taxon>Porphyromonadaceae</taxon>
        <taxon>Porphyromonas</taxon>
    </lineage>
</organism>
<dbReference type="AlphaFoldDB" id="A0A2X4PIZ8"/>
<dbReference type="KEGG" id="pcre:NCTC12858_01824"/>
<accession>A0A2X4PIZ8</accession>
<dbReference type="OrthoDB" id="9127144at2"/>
<dbReference type="Gene3D" id="3.40.630.30">
    <property type="match status" value="1"/>
</dbReference>
<gene>
    <name evidence="2" type="ORF">NCTC12858_01824</name>
</gene>
<reference evidence="2 3" key="1">
    <citation type="submission" date="2018-06" db="EMBL/GenBank/DDBJ databases">
        <authorList>
            <consortium name="Pathogen Informatics"/>
            <person name="Doyle S."/>
        </authorList>
    </citation>
    <scope>NUCLEOTIDE SEQUENCE [LARGE SCALE GENOMIC DNA]</scope>
    <source>
        <strain evidence="2 3">NCTC12858</strain>
    </source>
</reference>
<dbReference type="InterPro" id="IPR016181">
    <property type="entry name" value="Acyl_CoA_acyltransferase"/>
</dbReference>
<dbReference type="SUPFAM" id="SSF55729">
    <property type="entry name" value="Acyl-CoA N-acyltransferases (Nat)"/>
    <property type="match status" value="1"/>
</dbReference>
<dbReference type="Pfam" id="PF13508">
    <property type="entry name" value="Acetyltransf_7"/>
    <property type="match status" value="1"/>
</dbReference>
<evidence type="ECO:0000313" key="2">
    <source>
        <dbReference type="EMBL" id="SQH73944.1"/>
    </source>
</evidence>